<name>A0A511X4Z1_9BACI</name>
<dbReference type="GO" id="GO:0006139">
    <property type="term" value="P:nucleobase-containing compound metabolic process"/>
    <property type="evidence" value="ECO:0007669"/>
    <property type="project" value="InterPro"/>
</dbReference>
<dbReference type="InterPro" id="IPR006555">
    <property type="entry name" value="ATP-dep_Helicase_C"/>
</dbReference>
<dbReference type="PROSITE" id="PS51192">
    <property type="entry name" value="HELICASE_ATP_BIND_1"/>
    <property type="match status" value="1"/>
</dbReference>
<dbReference type="GO" id="GO:0004386">
    <property type="term" value="F:helicase activity"/>
    <property type="evidence" value="ECO:0007669"/>
    <property type="project" value="UniProtKB-KW"/>
</dbReference>
<reference evidence="2 3" key="1">
    <citation type="submission" date="2019-07" db="EMBL/GenBank/DDBJ databases">
        <title>Whole genome shotgun sequence of Halolactibacillus alkaliphilus NBRC 103919.</title>
        <authorList>
            <person name="Hosoyama A."/>
            <person name="Uohara A."/>
            <person name="Ohji S."/>
            <person name="Ichikawa N."/>
        </authorList>
    </citation>
    <scope>NUCLEOTIDE SEQUENCE [LARGE SCALE GENOMIC DNA]</scope>
    <source>
        <strain evidence="2 3">NBRC 103919</strain>
    </source>
</reference>
<dbReference type="InterPro" id="IPR027417">
    <property type="entry name" value="P-loop_NTPase"/>
</dbReference>
<dbReference type="Pfam" id="PF04851">
    <property type="entry name" value="ResIII"/>
    <property type="match status" value="1"/>
</dbReference>
<feature type="domain" description="Helicase ATP-binding" evidence="1">
    <location>
        <begin position="50"/>
        <end position="314"/>
    </location>
</feature>
<keyword evidence="2" id="KW-0347">Helicase</keyword>
<dbReference type="Pfam" id="PF13307">
    <property type="entry name" value="Helicase_C_2"/>
    <property type="match status" value="1"/>
</dbReference>
<dbReference type="Proteomes" id="UP000321400">
    <property type="component" value="Unassembled WGS sequence"/>
</dbReference>
<dbReference type="STRING" id="442899.SAMN05720591_1507"/>
<keyword evidence="3" id="KW-1185">Reference proteome</keyword>
<dbReference type="Gene3D" id="3.40.50.300">
    <property type="entry name" value="P-loop containing nucleotide triphosphate hydrolases"/>
    <property type="match status" value="2"/>
</dbReference>
<dbReference type="InterPro" id="IPR006935">
    <property type="entry name" value="Helicase/UvrB_N"/>
</dbReference>
<sequence>MINFKKLNEDVNSEKVIDPVQIFDVLPEKSKKYEEYLRDVQSTVLEKWFQEYRNDSKNTVIKMNTGSGKTVVGLLILQSYLNEGKGPGVYVVPDNYLVKQVMKEASDLGIGVTDNPRDNMFIRGEKILITNMHKIINGRSVFGINEIKQDIGCIIIDDAHACFKVAESKFTIRIPNNVSMYDELLNLFSDAIKHQSESRYLEIKDKEKGVQQLIPYWDWNNNLSTVRNLLHSKKDDFEYSNDKSLFFNWPLVKDNLELANCIITGDEILINVDYLPIEVIQSFDDCPHRVFMSATIDDDSIFVSHFNINEDDISYAITPKNANDIGERLILIPQEINPEINEEDLKKYYKYLSNKVNVVVLVPSDYRSKYWSDVADVIIKGNDELIETLEDLKKSHVGLVVLINKYDGIDLPKRACEILVIDGVPDVRSEFDKYEQIVLRGSKETLKNTIQRVEQGMGRGVRSKDDYCVVFLMGNDLVQNLYHGNAKNIFTEATQKQLELSENLFKQVKNLNLEEINKIVNYCLERNTEWIQTSRSVLINIKYNKENNFDNFIVKQRTAFNHAKIRDYRKAYDVIQELVNGQDSDITKGYLKYKLARYQYFIDSAESQQTLLSAKKLNHQLLQPIDGIEYKKIKSDNIPQANKINQFLMSEYSDTNDFVLGMNSIIDRLVFAKKTSEQFEQAILELGQHLGFFSQRPEKEFSKGPDNLWLSKNKGFVIECKNGTTTESINKKDCNQLNGSIEWFSKQYPVIDDFTPILIHNSKKFEYAASPNPNIRIIERDNLDKLKVKLREFTTQVAYNKFDVSIISKLLHVLKLEPMQFVDEYTSSFE</sequence>
<dbReference type="RefSeq" id="WP_229675579.1">
    <property type="nucleotide sequence ID" value="NZ_BJYE01000056.1"/>
</dbReference>
<comment type="caution">
    <text evidence="2">The sequence shown here is derived from an EMBL/GenBank/DDBJ whole genome shotgun (WGS) entry which is preliminary data.</text>
</comment>
<gene>
    <name evidence="2" type="ORF">HAL01_24780</name>
</gene>
<keyword evidence="2" id="KW-0378">Hydrolase</keyword>
<organism evidence="2 3">
    <name type="scientific">Halolactibacillus alkaliphilus</name>
    <dbReference type="NCBI Taxonomy" id="442899"/>
    <lineage>
        <taxon>Bacteria</taxon>
        <taxon>Bacillati</taxon>
        <taxon>Bacillota</taxon>
        <taxon>Bacilli</taxon>
        <taxon>Bacillales</taxon>
        <taxon>Bacillaceae</taxon>
        <taxon>Halolactibacillus</taxon>
    </lineage>
</organism>
<dbReference type="EMBL" id="BJYE01000056">
    <property type="protein sequence ID" value="GEN58014.1"/>
    <property type="molecule type" value="Genomic_DNA"/>
</dbReference>
<dbReference type="InterPro" id="IPR014001">
    <property type="entry name" value="Helicase_ATP-bd"/>
</dbReference>
<keyword evidence="2" id="KW-0547">Nucleotide-binding</keyword>
<dbReference type="GO" id="GO:0005524">
    <property type="term" value="F:ATP binding"/>
    <property type="evidence" value="ECO:0007669"/>
    <property type="project" value="InterPro"/>
</dbReference>
<protein>
    <submittedName>
        <fullName evidence="2">DEAD/DEAH box helicase</fullName>
    </submittedName>
</protein>
<dbReference type="GO" id="GO:0003677">
    <property type="term" value="F:DNA binding"/>
    <property type="evidence" value="ECO:0007669"/>
    <property type="project" value="InterPro"/>
</dbReference>
<dbReference type="SMART" id="SM00487">
    <property type="entry name" value="DEXDc"/>
    <property type="match status" value="1"/>
</dbReference>
<dbReference type="GO" id="GO:0016818">
    <property type="term" value="F:hydrolase activity, acting on acid anhydrides, in phosphorus-containing anhydrides"/>
    <property type="evidence" value="ECO:0007669"/>
    <property type="project" value="InterPro"/>
</dbReference>
<accession>A0A511X4Z1</accession>
<evidence type="ECO:0000313" key="2">
    <source>
        <dbReference type="EMBL" id="GEN58014.1"/>
    </source>
</evidence>
<proteinExistence type="predicted"/>
<dbReference type="AlphaFoldDB" id="A0A511X4Z1"/>
<dbReference type="SMART" id="SM00491">
    <property type="entry name" value="HELICc2"/>
    <property type="match status" value="1"/>
</dbReference>
<keyword evidence="2" id="KW-0067">ATP-binding</keyword>
<evidence type="ECO:0000313" key="3">
    <source>
        <dbReference type="Proteomes" id="UP000321400"/>
    </source>
</evidence>
<evidence type="ECO:0000259" key="1">
    <source>
        <dbReference type="PROSITE" id="PS51192"/>
    </source>
</evidence>
<dbReference type="SUPFAM" id="SSF52540">
    <property type="entry name" value="P-loop containing nucleoside triphosphate hydrolases"/>
    <property type="match status" value="1"/>
</dbReference>